<dbReference type="OrthoDB" id="6153483at2759"/>
<dbReference type="AlphaFoldDB" id="A0A9W2ZT97"/>
<dbReference type="PANTHER" id="PTHR45902">
    <property type="entry name" value="LATROPHILIN RECEPTOR-LIKE PROTEIN A"/>
    <property type="match status" value="1"/>
</dbReference>
<keyword evidence="1" id="KW-1133">Transmembrane helix</keyword>
<dbReference type="RefSeq" id="XP_055878103.1">
    <property type="nucleotide sequence ID" value="XM_056022128.1"/>
</dbReference>
<sequence>MTINEIAIPPKVNITLDFKVTQIYITDSEDLVMVEINDNGGLDVCIDLIDRKLKEQRSQPSILCQVIGVVTHFLWLWMFSWSFMCSYHMYHVFTANTPTYSAGSTTHGLRKSVCGSFVLPFTAVIVVIVYSYWATQGRQVGYGNVMCYLDLPLFRGIFVTVPLLVITLVNVAFFLVAAYKIYGIRRLQTFSLFTSGSDFHVTVYVKLSTVTGAFWLVAILAEVLNNQPLQ</sequence>
<keyword evidence="3" id="KW-0675">Receptor</keyword>
<organism evidence="2 3">
    <name type="scientific">Biomphalaria glabrata</name>
    <name type="common">Bloodfluke planorb</name>
    <name type="synonym">Freshwater snail</name>
    <dbReference type="NCBI Taxonomy" id="6526"/>
    <lineage>
        <taxon>Eukaryota</taxon>
        <taxon>Metazoa</taxon>
        <taxon>Spiralia</taxon>
        <taxon>Lophotrochozoa</taxon>
        <taxon>Mollusca</taxon>
        <taxon>Gastropoda</taxon>
        <taxon>Heterobranchia</taxon>
        <taxon>Euthyneura</taxon>
        <taxon>Panpulmonata</taxon>
        <taxon>Hygrophila</taxon>
        <taxon>Lymnaeoidea</taxon>
        <taxon>Planorbidae</taxon>
        <taxon>Biomphalaria</taxon>
    </lineage>
</organism>
<keyword evidence="2" id="KW-1185">Reference proteome</keyword>
<name>A0A9W2ZT97_BIOGL</name>
<keyword evidence="1" id="KW-0812">Transmembrane</keyword>
<feature type="transmembrane region" description="Helical" evidence="1">
    <location>
        <begin position="153"/>
        <end position="182"/>
    </location>
</feature>
<gene>
    <name evidence="3" type="primary">LOC106053442</name>
</gene>
<proteinExistence type="predicted"/>
<dbReference type="Gene3D" id="1.20.1070.10">
    <property type="entry name" value="Rhodopsin 7-helix transmembrane proteins"/>
    <property type="match status" value="1"/>
</dbReference>
<evidence type="ECO:0000313" key="3">
    <source>
        <dbReference type="RefSeq" id="XP_055878103.1"/>
    </source>
</evidence>
<dbReference type="InterPro" id="IPR053231">
    <property type="entry name" value="GPCR_LN-TM7"/>
</dbReference>
<accession>A0A9W2ZT97</accession>
<feature type="transmembrane region" description="Helical" evidence="1">
    <location>
        <begin position="60"/>
        <end position="79"/>
    </location>
</feature>
<feature type="transmembrane region" description="Helical" evidence="1">
    <location>
        <begin position="113"/>
        <end position="133"/>
    </location>
</feature>
<feature type="transmembrane region" description="Helical" evidence="1">
    <location>
        <begin position="203"/>
        <end position="224"/>
    </location>
</feature>
<dbReference type="Proteomes" id="UP001165740">
    <property type="component" value="Chromosome 2"/>
</dbReference>
<dbReference type="PANTHER" id="PTHR45902:SF1">
    <property type="entry name" value="LATROPHILIN RECEPTOR-LIKE PROTEIN A"/>
    <property type="match status" value="1"/>
</dbReference>
<dbReference type="GeneID" id="106053442"/>
<evidence type="ECO:0000313" key="2">
    <source>
        <dbReference type="Proteomes" id="UP001165740"/>
    </source>
</evidence>
<evidence type="ECO:0000256" key="1">
    <source>
        <dbReference type="SAM" id="Phobius"/>
    </source>
</evidence>
<keyword evidence="1" id="KW-0472">Membrane</keyword>
<reference evidence="3" key="1">
    <citation type="submission" date="2025-08" db="UniProtKB">
        <authorList>
            <consortium name="RefSeq"/>
        </authorList>
    </citation>
    <scope>IDENTIFICATION</scope>
</reference>
<protein>
    <submittedName>
        <fullName evidence="3">Adhesion G protein-coupled receptor E4P</fullName>
    </submittedName>
</protein>